<proteinExistence type="predicted"/>
<dbReference type="GO" id="GO:0003964">
    <property type="term" value="F:RNA-directed DNA polymerase activity"/>
    <property type="evidence" value="ECO:0007669"/>
    <property type="project" value="UniProtKB-KW"/>
</dbReference>
<reference evidence="2" key="2">
    <citation type="submission" date="2022-01" db="EMBL/GenBank/DDBJ databases">
        <authorList>
            <person name="Yamashiro T."/>
            <person name="Shiraishi A."/>
            <person name="Satake H."/>
            <person name="Nakayama K."/>
        </authorList>
    </citation>
    <scope>NUCLEOTIDE SEQUENCE</scope>
</reference>
<organism evidence="2 3">
    <name type="scientific">Tanacetum coccineum</name>
    <dbReference type="NCBI Taxonomy" id="301880"/>
    <lineage>
        <taxon>Eukaryota</taxon>
        <taxon>Viridiplantae</taxon>
        <taxon>Streptophyta</taxon>
        <taxon>Embryophyta</taxon>
        <taxon>Tracheophyta</taxon>
        <taxon>Spermatophyta</taxon>
        <taxon>Magnoliopsida</taxon>
        <taxon>eudicotyledons</taxon>
        <taxon>Gunneridae</taxon>
        <taxon>Pentapetalae</taxon>
        <taxon>asterids</taxon>
        <taxon>campanulids</taxon>
        <taxon>Asterales</taxon>
        <taxon>Asteraceae</taxon>
        <taxon>Asteroideae</taxon>
        <taxon>Anthemideae</taxon>
        <taxon>Anthemidinae</taxon>
        <taxon>Tanacetum</taxon>
    </lineage>
</organism>
<dbReference type="Pfam" id="PF17919">
    <property type="entry name" value="RT_RNaseH_2"/>
    <property type="match status" value="1"/>
</dbReference>
<dbReference type="PANTHER" id="PTHR34072:SF52">
    <property type="entry name" value="RIBONUCLEASE H"/>
    <property type="match status" value="1"/>
</dbReference>
<comment type="caution">
    <text evidence="2">The sequence shown here is derived from an EMBL/GenBank/DDBJ whole genome shotgun (WGS) entry which is preliminary data.</text>
</comment>
<gene>
    <name evidence="2" type="ORF">Tco_1019864</name>
</gene>
<keyword evidence="2" id="KW-0808">Transferase</keyword>
<evidence type="ECO:0000313" key="2">
    <source>
        <dbReference type="EMBL" id="GJT68384.1"/>
    </source>
</evidence>
<dbReference type="InterPro" id="IPR041577">
    <property type="entry name" value="RT_RNaseH_2"/>
</dbReference>
<dbReference type="SUPFAM" id="SSF56672">
    <property type="entry name" value="DNA/RNA polymerases"/>
    <property type="match status" value="1"/>
</dbReference>
<accession>A0ABQ5FYT8</accession>
<protein>
    <submittedName>
        <fullName evidence="2">Reverse transcriptase domain-containing protein</fullName>
    </submittedName>
</protein>
<dbReference type="PANTHER" id="PTHR34072">
    <property type="entry name" value="ENZYMATIC POLYPROTEIN-RELATED"/>
    <property type="match status" value="1"/>
</dbReference>
<keyword evidence="2" id="KW-0548">Nucleotidyltransferase</keyword>
<dbReference type="InterPro" id="IPR043502">
    <property type="entry name" value="DNA/RNA_pol_sf"/>
</dbReference>
<sequence>MTPSEVRSFLGLAGYYRCFTENFSKIDKPLTSLTQKNQKYAWGEKQEEAFQTLKDNLCNAPILSLPDEVEDFMVYCNASNQGLGCVLIQRDKKELNMRQRRWLELFSDYECELKYHPGKANVVADALIQVEAFKDENIIAEGLNGTDQQMEKREDRSLHYMDRI</sequence>
<keyword evidence="2" id="KW-0695">RNA-directed DNA polymerase</keyword>
<dbReference type="Gene3D" id="3.30.70.270">
    <property type="match status" value="1"/>
</dbReference>
<reference evidence="2" key="1">
    <citation type="journal article" date="2022" name="Int. J. Mol. Sci.">
        <title>Draft Genome of Tanacetum Coccineum: Genomic Comparison of Closely Related Tanacetum-Family Plants.</title>
        <authorList>
            <person name="Yamashiro T."/>
            <person name="Shiraishi A."/>
            <person name="Nakayama K."/>
            <person name="Satake H."/>
        </authorList>
    </citation>
    <scope>NUCLEOTIDE SEQUENCE</scope>
</reference>
<dbReference type="Proteomes" id="UP001151760">
    <property type="component" value="Unassembled WGS sequence"/>
</dbReference>
<feature type="domain" description="Reverse transcriptase/retrotransposon-derived protein RNase H-like" evidence="1">
    <location>
        <begin position="42"/>
        <end position="93"/>
    </location>
</feature>
<evidence type="ECO:0000313" key="3">
    <source>
        <dbReference type="Proteomes" id="UP001151760"/>
    </source>
</evidence>
<evidence type="ECO:0000259" key="1">
    <source>
        <dbReference type="Pfam" id="PF17919"/>
    </source>
</evidence>
<dbReference type="InterPro" id="IPR043128">
    <property type="entry name" value="Rev_trsase/Diguanyl_cyclase"/>
</dbReference>
<keyword evidence="3" id="KW-1185">Reference proteome</keyword>
<name>A0ABQ5FYT8_9ASTR</name>
<dbReference type="EMBL" id="BQNB010017894">
    <property type="protein sequence ID" value="GJT68384.1"/>
    <property type="molecule type" value="Genomic_DNA"/>
</dbReference>